<evidence type="ECO:0000313" key="3">
    <source>
        <dbReference type="Proteomes" id="UP000559626"/>
    </source>
</evidence>
<organism evidence="2 3">
    <name type="scientific">Hymenobacter polaris</name>
    <dbReference type="NCBI Taxonomy" id="2682546"/>
    <lineage>
        <taxon>Bacteria</taxon>
        <taxon>Pseudomonadati</taxon>
        <taxon>Bacteroidota</taxon>
        <taxon>Cytophagia</taxon>
        <taxon>Cytophagales</taxon>
        <taxon>Hymenobacteraceae</taxon>
        <taxon>Hymenobacter</taxon>
    </lineage>
</organism>
<dbReference type="Proteomes" id="UP000559626">
    <property type="component" value="Unassembled WGS sequence"/>
</dbReference>
<evidence type="ECO:0000256" key="1">
    <source>
        <dbReference type="SAM" id="SignalP"/>
    </source>
</evidence>
<proteinExistence type="predicted"/>
<dbReference type="AlphaFoldDB" id="A0A7Y0AEU0"/>
<keyword evidence="3" id="KW-1185">Reference proteome</keyword>
<reference evidence="2 3" key="1">
    <citation type="submission" date="2020-04" db="EMBL/GenBank/DDBJ databases">
        <title>Hymenobacter polaris sp. nov., isolated from Arctic soil.</title>
        <authorList>
            <person name="Dahal R.H."/>
        </authorList>
    </citation>
    <scope>NUCLEOTIDE SEQUENCE [LARGE SCALE GENOMIC DNA]</scope>
    <source>
        <strain evidence="2 3">RP-2-7</strain>
    </source>
</reference>
<keyword evidence="1" id="KW-0732">Signal</keyword>
<evidence type="ECO:0008006" key="4">
    <source>
        <dbReference type="Google" id="ProtNLM"/>
    </source>
</evidence>
<feature type="signal peptide" evidence="1">
    <location>
        <begin position="1"/>
        <end position="19"/>
    </location>
</feature>
<evidence type="ECO:0000313" key="2">
    <source>
        <dbReference type="EMBL" id="NML66064.1"/>
    </source>
</evidence>
<protein>
    <recommendedName>
        <fullName evidence="4">DUF4369 domain-containing protein</fullName>
    </recommendedName>
</protein>
<dbReference type="RefSeq" id="WP_169531730.1">
    <property type="nucleotide sequence ID" value="NZ_JABBGH010000002.1"/>
</dbReference>
<accession>A0A7Y0AEU0</accession>
<name>A0A7Y0AEU0_9BACT</name>
<sequence>MKSLVFLLLLPLSLLTCLAKDRPRAADPSRALVRQANAPAARQLTQAAINQQPGAFLNEGRYEAGYLYLLSGRRVLVPGLRYHVGQRVVEVQDSLQADSTSYWPLAALRGFDLGTENDPATRRRYRPRLVHESHQLDRREAVQVLTATDAGPLVLAWLPLLLPGTASPGQLLLAGSGHNADQPLQQLSLNGPDVLHLLNERAQKVQTFARTNNLHCGVPQEVAQMLDYYNRLAVAVE</sequence>
<gene>
    <name evidence="2" type="ORF">HHL22_12695</name>
</gene>
<comment type="caution">
    <text evidence="2">The sequence shown here is derived from an EMBL/GenBank/DDBJ whole genome shotgun (WGS) entry which is preliminary data.</text>
</comment>
<feature type="chain" id="PRO_5031517600" description="DUF4369 domain-containing protein" evidence="1">
    <location>
        <begin position="20"/>
        <end position="237"/>
    </location>
</feature>
<dbReference type="EMBL" id="JABBGH010000002">
    <property type="protein sequence ID" value="NML66064.1"/>
    <property type="molecule type" value="Genomic_DNA"/>
</dbReference>